<reference evidence="7 8" key="1">
    <citation type="submission" date="2013-07" db="EMBL/GenBank/DDBJ databases">
        <title>The Genome Sequence of Cryptococcus heveanensis BCC8398.</title>
        <authorList>
            <consortium name="The Broad Institute Genome Sequencing Platform"/>
            <person name="Cuomo C."/>
            <person name="Litvintseva A."/>
            <person name="Chen Y."/>
            <person name="Heitman J."/>
            <person name="Sun S."/>
            <person name="Springer D."/>
            <person name="Dromer F."/>
            <person name="Young S.K."/>
            <person name="Zeng Q."/>
            <person name="Gargeya S."/>
            <person name="Fitzgerald M."/>
            <person name="Abouelleil A."/>
            <person name="Alvarado L."/>
            <person name="Berlin A.M."/>
            <person name="Chapman S.B."/>
            <person name="Dewar J."/>
            <person name="Goldberg J."/>
            <person name="Griggs A."/>
            <person name="Gujja S."/>
            <person name="Hansen M."/>
            <person name="Howarth C."/>
            <person name="Imamovic A."/>
            <person name="Larimer J."/>
            <person name="McCowan C."/>
            <person name="Murphy C."/>
            <person name="Pearson M."/>
            <person name="Priest M."/>
            <person name="Roberts A."/>
            <person name="Saif S."/>
            <person name="Shea T."/>
            <person name="Sykes S."/>
            <person name="Wortman J."/>
            <person name="Nusbaum C."/>
            <person name="Birren B."/>
        </authorList>
    </citation>
    <scope>NUCLEOTIDE SEQUENCE [LARGE SCALE GENOMIC DNA]</scope>
    <source>
        <strain evidence="7 8">BCC8398</strain>
    </source>
</reference>
<sequence length="611" mass="65482">MIDPTHSAPASPSPAAVLHLAALHTLAATGFASTSSAASLTLSSVLEKYLKLVATTCVERANSAGRNKVAAVDIVAALDDLGVRVGELVDWAEEVDEGRNAGHLGKDGLGGLEGEAILCFDHMVSEWLADELLGSTSSEYLHDGLSVDQSLARMRLVPEDELEPEQEQDSSADNVELEDDESMDIDRDQYENGKRMQDTNVKAGVNGDPESLVKTEPPDDIHQETELGRIPTLYPFVRHRSPDMSWLPPLPSATSNQTSTQGPITAANSTELALPNNISSGAPMPVPVPLPEAQSIADRYRRPIPYSSSQLSQAHPFHDPPKPSSPLTLPPAPTSLPNLISTYAAIANDPSIALRQIDVRRQASELLRHSIAPVDAYTPAPTLISPIPPVRASPIVPSHSEDMPAKLLPVNPRPNGLLSSLVHQIQSPHLPPALRERLTSLRPPVPLKRDDQLILYGDGVRGPDEGVLLKAKGKHVEEGSVQEIYLRQTWDSGPRGMEKWSRGRLPTGRKVVQSKEGELLPREEEGKRKEREQTKEAKVRLKLPSFGSGEGLIPPPSQTPVEQGKAASSSPGMSPGAGGAANGGTSPGIRLKLGGNKLTTPVSERPPPIQT</sequence>
<dbReference type="OrthoDB" id="436852at2759"/>
<feature type="region of interest" description="Disordered" evidence="5">
    <location>
        <begin position="492"/>
        <end position="611"/>
    </location>
</feature>
<feature type="compositionally biased region" description="Pro residues" evidence="5">
    <location>
        <begin position="322"/>
        <end position="333"/>
    </location>
</feature>
<feature type="compositionally biased region" description="Gly residues" evidence="5">
    <location>
        <begin position="575"/>
        <end position="586"/>
    </location>
</feature>
<evidence type="ECO:0000256" key="4">
    <source>
        <dbReference type="ARBA" id="ARBA00023242"/>
    </source>
</evidence>
<keyword evidence="3" id="KW-0804">Transcription</keyword>
<protein>
    <recommendedName>
        <fullName evidence="6">Bromodomain associated domain-containing protein</fullName>
    </recommendedName>
</protein>
<dbReference type="AlphaFoldDB" id="A0A1B9H3C2"/>
<feature type="domain" description="Bromodomain associated" evidence="6">
    <location>
        <begin position="11"/>
        <end position="87"/>
    </location>
</feature>
<dbReference type="Gene3D" id="1.10.20.10">
    <property type="entry name" value="Histone, subunit A"/>
    <property type="match status" value="1"/>
</dbReference>
<evidence type="ECO:0000256" key="2">
    <source>
        <dbReference type="ARBA" id="ARBA00023015"/>
    </source>
</evidence>
<evidence type="ECO:0000259" key="6">
    <source>
        <dbReference type="SMART" id="SM00576"/>
    </source>
</evidence>
<evidence type="ECO:0000256" key="5">
    <source>
        <dbReference type="SAM" id="MobiDB-lite"/>
    </source>
</evidence>
<dbReference type="Proteomes" id="UP000092666">
    <property type="component" value="Unassembled WGS sequence"/>
</dbReference>
<feature type="compositionally biased region" description="Basic and acidic residues" evidence="5">
    <location>
        <begin position="513"/>
        <end position="539"/>
    </location>
</feature>
<name>A0A1B9H3C2_9TREE</name>
<feature type="compositionally biased region" description="Basic and acidic residues" evidence="5">
    <location>
        <begin position="184"/>
        <end position="197"/>
    </location>
</feature>
<dbReference type="EMBL" id="KV700122">
    <property type="protein sequence ID" value="OCF37766.1"/>
    <property type="molecule type" value="Genomic_DNA"/>
</dbReference>
<accession>A0A1B9H3C2</accession>
<dbReference type="InterPro" id="IPR009072">
    <property type="entry name" value="Histone-fold"/>
</dbReference>
<dbReference type="Pfam" id="PF07524">
    <property type="entry name" value="Bromo_TP"/>
    <property type="match status" value="1"/>
</dbReference>
<keyword evidence="4" id="KW-0539">Nucleus</keyword>
<dbReference type="GO" id="GO:0005634">
    <property type="term" value="C:nucleus"/>
    <property type="evidence" value="ECO:0007669"/>
    <property type="project" value="UniProtKB-SubCell"/>
</dbReference>
<feature type="region of interest" description="Disordered" evidence="5">
    <location>
        <begin position="160"/>
        <end position="218"/>
    </location>
</feature>
<feature type="compositionally biased region" description="Low complexity" evidence="5">
    <location>
        <begin position="564"/>
        <end position="574"/>
    </location>
</feature>
<keyword evidence="8" id="KW-1185">Reference proteome</keyword>
<dbReference type="GO" id="GO:0046982">
    <property type="term" value="F:protein heterodimerization activity"/>
    <property type="evidence" value="ECO:0007669"/>
    <property type="project" value="InterPro"/>
</dbReference>
<feature type="compositionally biased region" description="Acidic residues" evidence="5">
    <location>
        <begin position="160"/>
        <end position="183"/>
    </location>
</feature>
<gene>
    <name evidence="7" type="ORF">I316_00893</name>
</gene>
<evidence type="ECO:0000313" key="8">
    <source>
        <dbReference type="Proteomes" id="UP000092666"/>
    </source>
</evidence>
<evidence type="ECO:0000256" key="1">
    <source>
        <dbReference type="ARBA" id="ARBA00004123"/>
    </source>
</evidence>
<reference evidence="8" key="2">
    <citation type="submission" date="2013-12" db="EMBL/GenBank/DDBJ databases">
        <title>Evolution of pathogenesis and genome organization in the Tremellales.</title>
        <authorList>
            <person name="Cuomo C."/>
            <person name="Litvintseva A."/>
            <person name="Heitman J."/>
            <person name="Chen Y."/>
            <person name="Sun S."/>
            <person name="Springer D."/>
            <person name="Dromer F."/>
            <person name="Young S."/>
            <person name="Zeng Q."/>
            <person name="Chapman S."/>
            <person name="Gujja S."/>
            <person name="Saif S."/>
            <person name="Birren B."/>
        </authorList>
    </citation>
    <scope>NUCLEOTIDE SEQUENCE [LARGE SCALE GENOMIC DNA]</scope>
    <source>
        <strain evidence="8">BCC8398</strain>
    </source>
</reference>
<evidence type="ECO:0000313" key="7">
    <source>
        <dbReference type="EMBL" id="OCF37766.1"/>
    </source>
</evidence>
<organism evidence="7 8">
    <name type="scientific">Kwoniella heveanensis BCC8398</name>
    <dbReference type="NCBI Taxonomy" id="1296120"/>
    <lineage>
        <taxon>Eukaryota</taxon>
        <taxon>Fungi</taxon>
        <taxon>Dikarya</taxon>
        <taxon>Basidiomycota</taxon>
        <taxon>Agaricomycotina</taxon>
        <taxon>Tremellomycetes</taxon>
        <taxon>Tremellales</taxon>
        <taxon>Cryptococcaceae</taxon>
        <taxon>Kwoniella</taxon>
    </lineage>
</organism>
<dbReference type="SMART" id="SM00576">
    <property type="entry name" value="BTP"/>
    <property type="match status" value="1"/>
</dbReference>
<keyword evidence="2" id="KW-0805">Transcription regulation</keyword>
<evidence type="ECO:0000256" key="3">
    <source>
        <dbReference type="ARBA" id="ARBA00023163"/>
    </source>
</evidence>
<dbReference type="InterPro" id="IPR006565">
    <property type="entry name" value="BTP"/>
</dbReference>
<comment type="subcellular location">
    <subcellularLocation>
        <location evidence="1">Nucleus</location>
    </subcellularLocation>
</comment>
<proteinExistence type="predicted"/>
<feature type="region of interest" description="Disordered" evidence="5">
    <location>
        <begin position="308"/>
        <end position="333"/>
    </location>
</feature>